<protein>
    <submittedName>
        <fullName evidence="3">ShKT domain-containing protein</fullName>
    </submittedName>
</protein>
<organism evidence="2 3">
    <name type="scientific">Strongyloides venezuelensis</name>
    <name type="common">Threadworm</name>
    <dbReference type="NCBI Taxonomy" id="75913"/>
    <lineage>
        <taxon>Eukaryota</taxon>
        <taxon>Metazoa</taxon>
        <taxon>Ecdysozoa</taxon>
        <taxon>Nematoda</taxon>
        <taxon>Chromadorea</taxon>
        <taxon>Rhabditida</taxon>
        <taxon>Tylenchina</taxon>
        <taxon>Panagrolaimomorpha</taxon>
        <taxon>Strongyloidoidea</taxon>
        <taxon>Strongyloididae</taxon>
        <taxon>Strongyloides</taxon>
    </lineage>
</organism>
<reference evidence="2" key="1">
    <citation type="submission" date="2014-07" db="EMBL/GenBank/DDBJ databases">
        <authorList>
            <person name="Martin A.A"/>
            <person name="De Silva N."/>
        </authorList>
    </citation>
    <scope>NUCLEOTIDE SEQUENCE</scope>
</reference>
<dbReference type="WBParaSite" id="SVE_1102500.1">
    <property type="protein sequence ID" value="SVE_1102500.1"/>
    <property type="gene ID" value="SVE_1102500"/>
</dbReference>
<name>A0A0K0FPG8_STRVS</name>
<proteinExistence type="predicted"/>
<accession>A0A0K0FPG8</accession>
<dbReference type="Proteomes" id="UP000035680">
    <property type="component" value="Unassembled WGS sequence"/>
</dbReference>
<reference evidence="3" key="2">
    <citation type="submission" date="2015-08" db="UniProtKB">
        <authorList>
            <consortium name="WormBaseParasite"/>
        </authorList>
    </citation>
    <scope>IDENTIFICATION</scope>
</reference>
<keyword evidence="1" id="KW-0732">Signal</keyword>
<sequence length="135" mass="15012">MKVFIIILLYLHKIHSAVQLMSCDTIRNSGMCYSSVNKAIICKSCYNACGFKGSNYCESDSSSSKMDECVDKMDCSSFISHCTKQNLIISLKGICDKTCGFCNDFTQTKPTVPTTTITNLVNNNQKDMCLSLRDL</sequence>
<dbReference type="AlphaFoldDB" id="A0A0K0FPG8"/>
<keyword evidence="2" id="KW-1185">Reference proteome</keyword>
<dbReference type="Gene3D" id="1.10.10.1870">
    <property type="entry name" value="ShTK domain-like"/>
    <property type="match status" value="1"/>
</dbReference>
<evidence type="ECO:0000313" key="2">
    <source>
        <dbReference type="Proteomes" id="UP000035680"/>
    </source>
</evidence>
<evidence type="ECO:0000256" key="1">
    <source>
        <dbReference type="SAM" id="SignalP"/>
    </source>
</evidence>
<feature type="chain" id="PRO_5005329968" evidence="1">
    <location>
        <begin position="17"/>
        <end position="135"/>
    </location>
</feature>
<feature type="signal peptide" evidence="1">
    <location>
        <begin position="1"/>
        <end position="16"/>
    </location>
</feature>
<evidence type="ECO:0000313" key="3">
    <source>
        <dbReference type="WBParaSite" id="SVE_1102500.1"/>
    </source>
</evidence>